<dbReference type="Gene3D" id="3.40.640.10">
    <property type="entry name" value="Type I PLP-dependent aspartate aminotransferase-like (Major domain)"/>
    <property type="match status" value="1"/>
</dbReference>
<evidence type="ECO:0000256" key="8">
    <source>
        <dbReference type="ARBA" id="ARBA00050776"/>
    </source>
</evidence>
<dbReference type="InterPro" id="IPR016454">
    <property type="entry name" value="Cysteine_dSase"/>
</dbReference>
<evidence type="ECO:0000256" key="2">
    <source>
        <dbReference type="ARBA" id="ARBA00006490"/>
    </source>
</evidence>
<keyword evidence="6" id="KW-0408">Iron</keyword>
<keyword evidence="3" id="KW-0808">Transferase</keyword>
<keyword evidence="5" id="KW-0663">Pyridoxal phosphate</keyword>
<reference evidence="11" key="1">
    <citation type="submission" date="2017-08" db="EMBL/GenBank/DDBJ databases">
        <title>A dynamic microbial community with high functional redundancy inhabits the cold, oxic subseafloor aquifer.</title>
        <authorList>
            <person name="Tully B.J."/>
            <person name="Wheat C.G."/>
            <person name="Glazer B.T."/>
            <person name="Huber J.A."/>
        </authorList>
    </citation>
    <scope>NUCLEOTIDE SEQUENCE [LARGE SCALE GENOMIC DNA]</scope>
</reference>
<dbReference type="InterPro" id="IPR015424">
    <property type="entry name" value="PyrdxlP-dep_Trfase"/>
</dbReference>
<comment type="similarity">
    <text evidence="2">Belongs to the class-V pyridoxal-phosphate-dependent aminotransferase family. NifS/IscS subfamily.</text>
</comment>
<dbReference type="EMBL" id="NVUK01000002">
    <property type="protein sequence ID" value="PCI78650.1"/>
    <property type="molecule type" value="Genomic_DNA"/>
</dbReference>
<evidence type="ECO:0000313" key="11">
    <source>
        <dbReference type="Proteomes" id="UP000218775"/>
    </source>
</evidence>
<dbReference type="AlphaFoldDB" id="A0A2A4X7X1"/>
<dbReference type="InterPro" id="IPR015421">
    <property type="entry name" value="PyrdxlP-dep_Trfase_major"/>
</dbReference>
<protein>
    <submittedName>
        <fullName evidence="10">Cysteine sulfinate desulfinase</fullName>
    </submittedName>
</protein>
<dbReference type="InterPro" id="IPR015422">
    <property type="entry name" value="PyrdxlP-dep_Trfase_small"/>
</dbReference>
<dbReference type="GO" id="GO:0046872">
    <property type="term" value="F:metal ion binding"/>
    <property type="evidence" value="ECO:0007669"/>
    <property type="project" value="UniProtKB-KW"/>
</dbReference>
<gene>
    <name evidence="10" type="ORF">COB21_00270</name>
</gene>
<evidence type="ECO:0000313" key="10">
    <source>
        <dbReference type="EMBL" id="PCI78650.1"/>
    </source>
</evidence>
<dbReference type="SUPFAM" id="SSF53383">
    <property type="entry name" value="PLP-dependent transferases"/>
    <property type="match status" value="1"/>
</dbReference>
<dbReference type="InterPro" id="IPR000192">
    <property type="entry name" value="Aminotrans_V_dom"/>
</dbReference>
<evidence type="ECO:0000256" key="1">
    <source>
        <dbReference type="ARBA" id="ARBA00001933"/>
    </source>
</evidence>
<dbReference type="PANTHER" id="PTHR11601">
    <property type="entry name" value="CYSTEINE DESULFURYLASE FAMILY MEMBER"/>
    <property type="match status" value="1"/>
</dbReference>
<dbReference type="PANTHER" id="PTHR11601:SF34">
    <property type="entry name" value="CYSTEINE DESULFURASE"/>
    <property type="match status" value="1"/>
</dbReference>
<proteinExistence type="inferred from homology"/>
<accession>A0A2A4X7X1</accession>
<dbReference type="Pfam" id="PF00266">
    <property type="entry name" value="Aminotran_5"/>
    <property type="match status" value="1"/>
</dbReference>
<comment type="cofactor">
    <cofactor evidence="1">
        <name>pyridoxal 5'-phosphate</name>
        <dbReference type="ChEBI" id="CHEBI:597326"/>
    </cofactor>
</comment>
<evidence type="ECO:0000256" key="7">
    <source>
        <dbReference type="ARBA" id="ARBA00023014"/>
    </source>
</evidence>
<evidence type="ECO:0000256" key="4">
    <source>
        <dbReference type="ARBA" id="ARBA00022723"/>
    </source>
</evidence>
<evidence type="ECO:0000256" key="3">
    <source>
        <dbReference type="ARBA" id="ARBA00022679"/>
    </source>
</evidence>
<evidence type="ECO:0000256" key="6">
    <source>
        <dbReference type="ARBA" id="ARBA00023004"/>
    </source>
</evidence>
<dbReference type="Gene3D" id="3.90.1150.10">
    <property type="entry name" value="Aspartate Aminotransferase, domain 1"/>
    <property type="match status" value="1"/>
</dbReference>
<dbReference type="GO" id="GO:0031071">
    <property type="term" value="F:cysteine desulfurase activity"/>
    <property type="evidence" value="ECO:0007669"/>
    <property type="project" value="UniProtKB-EC"/>
</dbReference>
<organism evidence="10 11">
    <name type="scientific">Aerophobetes bacterium</name>
    <dbReference type="NCBI Taxonomy" id="2030807"/>
    <lineage>
        <taxon>Bacteria</taxon>
        <taxon>Candidatus Aerophobota</taxon>
    </lineage>
</organism>
<feature type="domain" description="Aminotransferase class V" evidence="9">
    <location>
        <begin position="5"/>
        <end position="370"/>
    </location>
</feature>
<comment type="caution">
    <text evidence="10">The sequence shown here is derived from an EMBL/GenBank/DDBJ whole genome shotgun (WGS) entry which is preliminary data.</text>
</comment>
<name>A0A2A4X7X1_UNCAE</name>
<sequence>MTQSIYLDNSASTQIAPEVKQAMLEAIDAPAANPSSIHRCGQNAKTRIEKSHQLIASFLNMQPLEIIFTSGGTESMNMLILGLANSLLHKDKNLTCIYSNLDHPCVLKPLKHLNTYSSMRLVALESSKQGAVCPEHLEKAIIEQAGKPTFITLSAVNSETGAMLDLEAVASIAEKHSTPLLIDGVALLGKACFSIPKGVSGMGFSSHKIHGPPGVGFIYKQKSMPLMPLLLGGNQMQMLRAGSENSVGIAGLSKAVDILKSQGPSIYNHLEKYSLFFKQELTRRGIPFRENGEGKKAPGILNLYFPFVDAETLLIYLDQHHIAISAGTACSSGALEPSYVLKSMGYSLNRSTHSVRFSLSRFTTEHELQQTASTIAQLLTLSCST</sequence>
<dbReference type="GO" id="GO:0051536">
    <property type="term" value="F:iron-sulfur cluster binding"/>
    <property type="evidence" value="ECO:0007669"/>
    <property type="project" value="UniProtKB-KW"/>
</dbReference>
<evidence type="ECO:0000259" key="9">
    <source>
        <dbReference type="Pfam" id="PF00266"/>
    </source>
</evidence>
<dbReference type="Gene3D" id="1.10.260.50">
    <property type="match status" value="1"/>
</dbReference>
<dbReference type="PIRSF" id="PIRSF005572">
    <property type="entry name" value="NifS"/>
    <property type="match status" value="1"/>
</dbReference>
<dbReference type="Proteomes" id="UP000218775">
    <property type="component" value="Unassembled WGS sequence"/>
</dbReference>
<evidence type="ECO:0000256" key="5">
    <source>
        <dbReference type="ARBA" id="ARBA00022898"/>
    </source>
</evidence>
<comment type="catalytic activity">
    <reaction evidence="8">
        <text>(sulfur carrier)-H + L-cysteine = (sulfur carrier)-SH + L-alanine</text>
        <dbReference type="Rhea" id="RHEA:43892"/>
        <dbReference type="Rhea" id="RHEA-COMP:14737"/>
        <dbReference type="Rhea" id="RHEA-COMP:14739"/>
        <dbReference type="ChEBI" id="CHEBI:29917"/>
        <dbReference type="ChEBI" id="CHEBI:35235"/>
        <dbReference type="ChEBI" id="CHEBI:57972"/>
        <dbReference type="ChEBI" id="CHEBI:64428"/>
        <dbReference type="EC" id="2.8.1.7"/>
    </reaction>
</comment>
<keyword evidence="7" id="KW-0411">Iron-sulfur</keyword>
<keyword evidence="4" id="KW-0479">Metal-binding</keyword>